<dbReference type="EMBL" id="CP051682">
    <property type="protein sequence ID" value="QJD96199.1"/>
    <property type="molecule type" value="Genomic_DNA"/>
</dbReference>
<gene>
    <name evidence="1" type="ORF">HH214_10140</name>
</gene>
<dbReference type="KEGG" id="mrob:HH214_10140"/>
<name>A0A7L5E1L5_9SPHI</name>
<reference evidence="1 2" key="1">
    <citation type="submission" date="2020-04" db="EMBL/GenBank/DDBJ databases">
        <title>Genome sequencing of novel species.</title>
        <authorList>
            <person name="Heo J."/>
            <person name="Kim S.-J."/>
            <person name="Kim J.-S."/>
            <person name="Hong S.-B."/>
            <person name="Kwon S.-W."/>
        </authorList>
    </citation>
    <scope>NUCLEOTIDE SEQUENCE [LARGE SCALE GENOMIC DNA]</scope>
    <source>
        <strain evidence="1 2">F39-2</strain>
    </source>
</reference>
<organism evidence="1 2">
    <name type="scientific">Mucilaginibacter robiniae</name>
    <dbReference type="NCBI Taxonomy" id="2728022"/>
    <lineage>
        <taxon>Bacteria</taxon>
        <taxon>Pseudomonadati</taxon>
        <taxon>Bacteroidota</taxon>
        <taxon>Sphingobacteriia</taxon>
        <taxon>Sphingobacteriales</taxon>
        <taxon>Sphingobacteriaceae</taxon>
        <taxon>Mucilaginibacter</taxon>
    </lineage>
</organism>
<keyword evidence="2" id="KW-1185">Reference proteome</keyword>
<dbReference type="AlphaFoldDB" id="A0A7L5E1L5"/>
<protein>
    <submittedName>
        <fullName evidence="1">Uncharacterized protein</fullName>
    </submittedName>
</protein>
<accession>A0A7L5E1L5</accession>
<evidence type="ECO:0000313" key="2">
    <source>
        <dbReference type="Proteomes" id="UP000503278"/>
    </source>
</evidence>
<evidence type="ECO:0000313" key="1">
    <source>
        <dbReference type="EMBL" id="QJD96199.1"/>
    </source>
</evidence>
<proteinExistence type="predicted"/>
<sequence>MTLRLQHNYFADQRLIGFEFMPDPVTQGFLSKWGVIVKQRSNKVRFLAEQEKLDKLLHTHLKLRFLLKITDVYFSNYTHGIDKDSSKEILYLNNTSAENSGKVGYNNLHQDDFVGEKDIQESTALAHAPLTDAVACVDVQLYPEMPADLFIKFRAKDTYWKYILISKHLLELESLAVIGDNNEPFDGPEEIRLPDKQRAVVFKSVQPIKLSQNPSGFNKLVENYVAGSTGYSLVIRRLPVPNINQISCASPNPNKQFTHSEIFI</sequence>
<dbReference type="Proteomes" id="UP000503278">
    <property type="component" value="Chromosome"/>
</dbReference>